<dbReference type="RefSeq" id="NP_001104829.1">
    <property type="nucleotide sequence ID" value="NM_001111359.1"/>
</dbReference>
<evidence type="ECO:0000256" key="5">
    <source>
        <dbReference type="ARBA" id="ARBA00022725"/>
    </source>
</evidence>
<dbReference type="Proteomes" id="UP000005204">
    <property type="component" value="Unassembled WGS sequence"/>
</dbReference>
<keyword evidence="8 10" id="KW-0675">Receptor</keyword>
<evidence type="ECO:0000256" key="2">
    <source>
        <dbReference type="ARBA" id="ARBA00022475"/>
    </source>
</evidence>
<evidence type="ECO:0000256" key="1">
    <source>
        <dbReference type="ARBA" id="ARBA00004651"/>
    </source>
</evidence>
<gene>
    <name evidence="11" type="primary">Or12</name>
    <name evidence="12" type="synonym">100127029</name>
</gene>
<keyword evidence="7 10" id="KW-0472">Membrane</keyword>
<dbReference type="EMBL" id="BK005922">
    <property type="protein sequence ID" value="DAA05972.1"/>
    <property type="molecule type" value="mRNA"/>
</dbReference>
<keyword evidence="5 10" id="KW-0552">Olfaction</keyword>
<evidence type="ECO:0000313" key="11">
    <source>
        <dbReference type="EMBL" id="DAA05972.1"/>
    </source>
</evidence>
<dbReference type="PANTHER" id="PTHR21137:SF35">
    <property type="entry name" value="ODORANT RECEPTOR 19A-RELATED"/>
    <property type="match status" value="1"/>
</dbReference>
<reference evidence="12" key="3">
    <citation type="submission" date="2022-06" db="UniProtKB">
        <authorList>
            <consortium name="EnsemblMetazoa"/>
        </authorList>
    </citation>
    <scope>IDENTIFICATION</scope>
    <source>
        <strain evidence="12">p50T (Dazao)</strain>
    </source>
</reference>
<dbReference type="GO" id="GO:0004984">
    <property type="term" value="F:olfactory receptor activity"/>
    <property type="evidence" value="ECO:0007669"/>
    <property type="project" value="InterPro"/>
</dbReference>
<protein>
    <recommendedName>
        <fullName evidence="10">Odorant receptor</fullName>
    </recommendedName>
</protein>
<name>A7E3F7_BOMMO</name>
<dbReference type="GO" id="GO:0005549">
    <property type="term" value="F:odorant binding"/>
    <property type="evidence" value="ECO:0007669"/>
    <property type="project" value="InterPro"/>
</dbReference>
<dbReference type="EnsemblMetazoa" id="NM_001111359.1">
    <property type="protein sequence ID" value="NP_001104829.1"/>
    <property type="gene ID" value="GeneID_100127029"/>
</dbReference>
<accession>A7E3F7</accession>
<sequence>MTRITDVFSLNFIFWKFLGLWGKSAPSKYNMAYTVFYLFASLFVYDIFLTLNLIHTPRKLETLVRETMFYFNHLVAVTKILMMFIMRKKILVIFDLLDCEEFKPNDENSQEIMKRKTDFYYIYWRIVAVTSNLSCFMLVIGPLIKMLIWKIELGLPVCKFYFMSDELRNKYFVIWYIYQSFGIYNQMVNNLNLDTFNCGMLWMAVGQLQILKTKFVNLKLNDFENGLDLKSRDDMQIERLRKYLTHYEIILKYCATVQDILNITIFVQLGMSSIVICVGLCGFVAMPSNTETAIFMSSYLITMTMQIFVPSWMGTQISFECGELMSAAYCCEWIPRSKLFKRSLILFVERAKTPVRITGLKIFTLSLDTFTSIMKTTYSFFTLIRQLQVDEVN</sequence>
<reference evidence="13" key="2">
    <citation type="journal article" date="2008" name="Insect Biochem. Mol. Biol.">
        <title>The genome of a lepidopteran model insect, the silkworm Bombyx mori.</title>
        <authorList>
            <consortium name="International Silkworm Genome Consortium"/>
        </authorList>
    </citation>
    <scope>NUCLEOTIDE SEQUENCE [LARGE SCALE GENOMIC DNA]</scope>
    <source>
        <strain evidence="13">p50T</strain>
    </source>
</reference>
<organism evidence="11">
    <name type="scientific">Bombyx mori</name>
    <name type="common">Silk moth</name>
    <dbReference type="NCBI Taxonomy" id="7091"/>
    <lineage>
        <taxon>Eukaryota</taxon>
        <taxon>Metazoa</taxon>
        <taxon>Ecdysozoa</taxon>
        <taxon>Arthropoda</taxon>
        <taxon>Hexapoda</taxon>
        <taxon>Insecta</taxon>
        <taxon>Pterygota</taxon>
        <taxon>Neoptera</taxon>
        <taxon>Endopterygota</taxon>
        <taxon>Lepidoptera</taxon>
        <taxon>Glossata</taxon>
        <taxon>Ditrysia</taxon>
        <taxon>Bombycoidea</taxon>
        <taxon>Bombycidae</taxon>
        <taxon>Bombycinae</taxon>
        <taxon>Bombyx</taxon>
    </lineage>
</organism>
<keyword evidence="9 10" id="KW-0807">Transducer</keyword>
<feature type="transmembrane region" description="Helical" evidence="10">
    <location>
        <begin position="67"/>
        <end position="86"/>
    </location>
</feature>
<keyword evidence="2" id="KW-1003">Cell membrane</keyword>
<keyword evidence="6 10" id="KW-1133">Transmembrane helix</keyword>
<keyword evidence="3 10" id="KW-0716">Sensory transduction</keyword>
<proteinExistence type="evidence at transcript level"/>
<dbReference type="KEGG" id="bmor:100127029"/>
<dbReference type="GeneID" id="100127029"/>
<evidence type="ECO:0000256" key="10">
    <source>
        <dbReference type="RuleBase" id="RU351113"/>
    </source>
</evidence>
<evidence type="ECO:0000256" key="8">
    <source>
        <dbReference type="ARBA" id="ARBA00023170"/>
    </source>
</evidence>
<keyword evidence="4 10" id="KW-0812">Transmembrane</keyword>
<comment type="subcellular location">
    <subcellularLocation>
        <location evidence="1 10">Cell membrane</location>
        <topology evidence="1 10">Multi-pass membrane protein</topology>
    </subcellularLocation>
</comment>
<comment type="similarity">
    <text evidence="10">Belongs to the insect chemoreceptor superfamily. Heteromeric odorant receptor channel (TC 1.A.69) family.</text>
</comment>
<feature type="transmembrane region" description="Helical" evidence="10">
    <location>
        <begin position="292"/>
        <end position="309"/>
    </location>
</feature>
<evidence type="ECO:0000256" key="7">
    <source>
        <dbReference type="ARBA" id="ARBA00023136"/>
    </source>
</evidence>
<evidence type="ECO:0000256" key="6">
    <source>
        <dbReference type="ARBA" id="ARBA00022989"/>
    </source>
</evidence>
<dbReference type="PANTHER" id="PTHR21137">
    <property type="entry name" value="ODORANT RECEPTOR"/>
    <property type="match status" value="1"/>
</dbReference>
<reference evidence="11" key="1">
    <citation type="journal article" date="2007" name="Insect Mol. Biol.">
        <title>Female-biased expression of odourant receptor genes in the adult antennae of the silkworm, Bombyx mori.</title>
        <authorList>
            <person name="Wanner K.W."/>
            <person name="Anderson A.R."/>
            <person name="Trowell S.C."/>
            <person name="Theilmann D.A."/>
            <person name="Robertson H.M."/>
            <person name="Newcomb R.D."/>
        </authorList>
    </citation>
    <scope>NUCLEOTIDE SEQUENCE</scope>
    <source>
        <strain evidence="11">Dazao</strain>
    </source>
</reference>
<comment type="caution">
    <text evidence="10">Lacks conserved residue(s) required for the propagation of feature annotation.</text>
</comment>
<dbReference type="HOGENOM" id="CLU_1103580_0_0_1"/>
<dbReference type="InterPro" id="IPR004117">
    <property type="entry name" value="7tm6_olfct_rcpt"/>
</dbReference>
<dbReference type="GO" id="GO:0007165">
    <property type="term" value="P:signal transduction"/>
    <property type="evidence" value="ECO:0007669"/>
    <property type="project" value="UniProtKB-KW"/>
</dbReference>
<dbReference type="AlphaFoldDB" id="A7E3F7"/>
<feature type="transmembrane region" description="Helical" evidence="10">
    <location>
        <begin position="122"/>
        <end position="144"/>
    </location>
</feature>
<evidence type="ECO:0000313" key="13">
    <source>
        <dbReference type="Proteomes" id="UP000005204"/>
    </source>
</evidence>
<dbReference type="Pfam" id="PF02949">
    <property type="entry name" value="7tm_6"/>
    <property type="match status" value="1"/>
</dbReference>
<evidence type="ECO:0000256" key="9">
    <source>
        <dbReference type="ARBA" id="ARBA00023224"/>
    </source>
</evidence>
<dbReference type="OrthoDB" id="7548151at2759"/>
<keyword evidence="13" id="KW-1185">Reference proteome</keyword>
<evidence type="ECO:0000256" key="3">
    <source>
        <dbReference type="ARBA" id="ARBA00022606"/>
    </source>
</evidence>
<evidence type="ECO:0000313" key="12">
    <source>
        <dbReference type="EnsemblMetazoa" id="NP_001104829.1"/>
    </source>
</evidence>
<feature type="transmembrane region" description="Helical" evidence="10">
    <location>
        <begin position="31"/>
        <end position="55"/>
    </location>
</feature>
<feature type="transmembrane region" description="Helical" evidence="10">
    <location>
        <begin position="260"/>
        <end position="286"/>
    </location>
</feature>
<dbReference type="GO" id="GO:0005886">
    <property type="term" value="C:plasma membrane"/>
    <property type="evidence" value="ECO:0007669"/>
    <property type="project" value="UniProtKB-SubCell"/>
</dbReference>
<dbReference type="CTD" id="100127029"/>
<evidence type="ECO:0000256" key="4">
    <source>
        <dbReference type="ARBA" id="ARBA00022692"/>
    </source>
</evidence>